<dbReference type="Proteomes" id="UP000283210">
    <property type="component" value="Chromosome 13"/>
</dbReference>
<dbReference type="OrthoDB" id="10060000at2759"/>
<reference evidence="2 3" key="2">
    <citation type="submission" date="2019-01" db="EMBL/GenBank/DDBJ databases">
        <title>A chromosome length genome reference of the Java medaka (oryzias javanicus).</title>
        <authorList>
            <person name="Herpin A."/>
            <person name="Takehana Y."/>
            <person name="Naruse K."/>
            <person name="Ansai S."/>
            <person name="Kawaguchi M."/>
        </authorList>
    </citation>
    <scope>NUCLEOTIDE SEQUENCE [LARGE SCALE GENOMIC DNA]</scope>
    <source>
        <strain evidence="2">RS831</strain>
        <tissue evidence="2">Whole body</tissue>
    </source>
</reference>
<feature type="compositionally biased region" description="Polar residues" evidence="1">
    <location>
        <begin position="34"/>
        <end position="61"/>
    </location>
</feature>
<gene>
    <name evidence="2" type="ORF">OJAV_G00131030</name>
</gene>
<sequence length="262" mass="30283">MQQQQQQQQQQRVLYVLHPPASFTMGSLDTNVKQLSVHPPSQTPDSSNHRGAQKPFRSTIQGKGGAAHVHIAWGIYFHKQLKKMQEENKSICIQPSLKSPRRDLPDSAPYKESQHLCRGHPSAGCYRSRGTPSEEVEDSAKEKLPEKIFTELTVRRSLYSKRQLQWDSSVQERRVRPKTKDYHSHPSSTLYPNSFLVPTTTSHNRLQTQAFYVLHPKGAESIISYPETIFDPYQAALRCSYFPFDQRFEKRKVFQDFFLFSS</sequence>
<feature type="region of interest" description="Disordered" evidence="1">
    <location>
        <begin position="92"/>
        <end position="141"/>
    </location>
</feature>
<feature type="region of interest" description="Disordered" evidence="1">
    <location>
        <begin position="34"/>
        <end position="63"/>
    </location>
</feature>
<proteinExistence type="predicted"/>
<keyword evidence="3" id="KW-1185">Reference proteome</keyword>
<reference evidence="2 3" key="1">
    <citation type="submission" date="2018-11" db="EMBL/GenBank/DDBJ databases">
        <authorList>
            <person name="Lopez-Roques C."/>
            <person name="Donnadieu C."/>
            <person name="Bouchez O."/>
            <person name="Klopp C."/>
            <person name="Cabau C."/>
            <person name="Zahm M."/>
        </authorList>
    </citation>
    <scope>NUCLEOTIDE SEQUENCE [LARGE SCALE GENOMIC DNA]</scope>
    <source>
        <strain evidence="2">RS831</strain>
        <tissue evidence="2">Whole body</tissue>
    </source>
</reference>
<protein>
    <submittedName>
        <fullName evidence="2">Uncharacterized protein</fullName>
    </submittedName>
</protein>
<dbReference type="EMBL" id="CM012449">
    <property type="protein sequence ID" value="RVE64897.1"/>
    <property type="molecule type" value="Genomic_DNA"/>
</dbReference>
<evidence type="ECO:0000313" key="2">
    <source>
        <dbReference type="EMBL" id="RVE64897.1"/>
    </source>
</evidence>
<dbReference type="AlphaFoldDB" id="A0A3S2PYW3"/>
<name>A0A3S2PYW3_ORYJA</name>
<evidence type="ECO:0000256" key="1">
    <source>
        <dbReference type="SAM" id="MobiDB-lite"/>
    </source>
</evidence>
<accession>A0A3S2PYW3</accession>
<evidence type="ECO:0000313" key="3">
    <source>
        <dbReference type="Proteomes" id="UP000283210"/>
    </source>
</evidence>
<organism evidence="2 3">
    <name type="scientific">Oryzias javanicus</name>
    <name type="common">Javanese ricefish</name>
    <name type="synonym">Aplocheilus javanicus</name>
    <dbReference type="NCBI Taxonomy" id="123683"/>
    <lineage>
        <taxon>Eukaryota</taxon>
        <taxon>Metazoa</taxon>
        <taxon>Chordata</taxon>
        <taxon>Craniata</taxon>
        <taxon>Vertebrata</taxon>
        <taxon>Euteleostomi</taxon>
        <taxon>Actinopterygii</taxon>
        <taxon>Neopterygii</taxon>
        <taxon>Teleostei</taxon>
        <taxon>Neoteleostei</taxon>
        <taxon>Acanthomorphata</taxon>
        <taxon>Ovalentaria</taxon>
        <taxon>Atherinomorphae</taxon>
        <taxon>Beloniformes</taxon>
        <taxon>Adrianichthyidae</taxon>
        <taxon>Oryziinae</taxon>
        <taxon>Oryzias</taxon>
    </lineage>
</organism>